<dbReference type="GO" id="GO:0009231">
    <property type="term" value="P:riboflavin biosynthetic process"/>
    <property type="evidence" value="ECO:0007669"/>
    <property type="project" value="InterPro"/>
</dbReference>
<evidence type="ECO:0000313" key="2">
    <source>
        <dbReference type="EMBL" id="SMH37121.1"/>
    </source>
</evidence>
<gene>
    <name evidence="2" type="ORF">SAMN06295885_1314</name>
</gene>
<sequence>MSRLVVSVLTSLDGYYEGPDHDLSTLPFEDAFNDHNLALLRRAGTLVYGSRWFRDNWDSWSAVAADDSAGDRDREIARLVTTLDSLVISDSLSHEAGAAWAASTRIVPREGAAAEIRALKAAGDRDLLMFGSGTTWNPLLELGLVDELIVLVGAGLAGGGSPLYSGPPHPGLTLLDAAALPGSELVRLRYDVSSR</sequence>
<dbReference type="EMBL" id="FXBM01000001">
    <property type="protein sequence ID" value="SMH37121.1"/>
    <property type="molecule type" value="Genomic_DNA"/>
</dbReference>
<keyword evidence="3" id="KW-1185">Reference proteome</keyword>
<reference evidence="3" key="1">
    <citation type="submission" date="2017-04" db="EMBL/GenBank/DDBJ databases">
        <authorList>
            <person name="Varghese N."/>
            <person name="Submissions S."/>
        </authorList>
    </citation>
    <scope>NUCLEOTIDE SEQUENCE [LARGE SCALE GENOMIC DNA]</scope>
    <source>
        <strain evidence="3">VKM Ac-2121</strain>
    </source>
</reference>
<proteinExistence type="predicted"/>
<accession>A0A1X7NJE3</accession>
<feature type="domain" description="Bacterial bifunctional deaminase-reductase C-terminal" evidence="1">
    <location>
        <begin position="4"/>
        <end position="171"/>
    </location>
</feature>
<dbReference type="GO" id="GO:0008703">
    <property type="term" value="F:5-amino-6-(5-phosphoribosylamino)uracil reductase activity"/>
    <property type="evidence" value="ECO:0007669"/>
    <property type="project" value="InterPro"/>
</dbReference>
<dbReference type="Pfam" id="PF01872">
    <property type="entry name" value="RibD_C"/>
    <property type="match status" value="1"/>
</dbReference>
<protein>
    <submittedName>
        <fullName evidence="2">RibD C-terminal domain-containing protein</fullName>
    </submittedName>
</protein>
<evidence type="ECO:0000259" key="1">
    <source>
        <dbReference type="Pfam" id="PF01872"/>
    </source>
</evidence>
<dbReference type="STRING" id="1891671.SAMN06295885_1314"/>
<dbReference type="RefSeq" id="WP_085475713.1">
    <property type="nucleotide sequence ID" value="NZ_FXBM01000001.1"/>
</dbReference>
<dbReference type="SUPFAM" id="SSF53597">
    <property type="entry name" value="Dihydrofolate reductase-like"/>
    <property type="match status" value="1"/>
</dbReference>
<dbReference type="Gene3D" id="3.40.430.10">
    <property type="entry name" value="Dihydrofolate Reductase, subunit A"/>
    <property type="match status" value="1"/>
</dbReference>
<dbReference type="OrthoDB" id="7342392at2"/>
<dbReference type="InterPro" id="IPR002734">
    <property type="entry name" value="RibDG_C"/>
</dbReference>
<organism evidence="2 3">
    <name type="scientific">Rathayibacter oskolensis</name>
    <dbReference type="NCBI Taxonomy" id="1891671"/>
    <lineage>
        <taxon>Bacteria</taxon>
        <taxon>Bacillati</taxon>
        <taxon>Actinomycetota</taxon>
        <taxon>Actinomycetes</taxon>
        <taxon>Micrococcales</taxon>
        <taxon>Microbacteriaceae</taxon>
        <taxon>Rathayibacter</taxon>
    </lineage>
</organism>
<name>A0A1X7NJE3_9MICO</name>
<dbReference type="Proteomes" id="UP000193711">
    <property type="component" value="Unassembled WGS sequence"/>
</dbReference>
<evidence type="ECO:0000313" key="3">
    <source>
        <dbReference type="Proteomes" id="UP000193711"/>
    </source>
</evidence>
<dbReference type="InterPro" id="IPR024072">
    <property type="entry name" value="DHFR-like_dom_sf"/>
</dbReference>
<dbReference type="AlphaFoldDB" id="A0A1X7NJE3"/>